<accession>A0A2I0K6X9</accession>
<comment type="caution">
    <text evidence="2">The sequence shown here is derived from an EMBL/GenBank/DDBJ whole genome shotgun (WGS) entry which is preliminary data.</text>
</comment>
<evidence type="ECO:0000313" key="3">
    <source>
        <dbReference type="Proteomes" id="UP000233551"/>
    </source>
</evidence>
<evidence type="ECO:0000313" key="2">
    <source>
        <dbReference type="EMBL" id="PKI64311.1"/>
    </source>
</evidence>
<name>A0A2I0K6X9_PUNGR</name>
<reference evidence="2 3" key="1">
    <citation type="submission" date="2017-11" db="EMBL/GenBank/DDBJ databases">
        <title>De-novo sequencing of pomegranate (Punica granatum L.) genome.</title>
        <authorList>
            <person name="Akparov Z."/>
            <person name="Amiraslanov A."/>
            <person name="Hajiyeva S."/>
            <person name="Abbasov M."/>
            <person name="Kaur K."/>
            <person name="Hamwieh A."/>
            <person name="Solovyev V."/>
            <person name="Salamov A."/>
            <person name="Braich B."/>
            <person name="Kosarev P."/>
            <person name="Mahmoud A."/>
            <person name="Hajiyev E."/>
            <person name="Babayeva S."/>
            <person name="Izzatullayeva V."/>
            <person name="Mammadov A."/>
            <person name="Mammadov A."/>
            <person name="Sharifova S."/>
            <person name="Ojaghi J."/>
            <person name="Eynullazada K."/>
            <person name="Bayramov B."/>
            <person name="Abdulazimova A."/>
            <person name="Shahmuradov I."/>
        </authorList>
    </citation>
    <scope>NUCLEOTIDE SEQUENCE [LARGE SCALE GENOMIC DNA]</scope>
    <source>
        <strain evidence="3">cv. AG2017</strain>
        <tissue evidence="2">Leaf</tissue>
    </source>
</reference>
<dbReference type="AlphaFoldDB" id="A0A2I0K6X9"/>
<feature type="region of interest" description="Disordered" evidence="1">
    <location>
        <begin position="16"/>
        <end position="46"/>
    </location>
</feature>
<protein>
    <submittedName>
        <fullName evidence="2">Uncharacterized protein</fullName>
    </submittedName>
</protein>
<organism evidence="2 3">
    <name type="scientific">Punica granatum</name>
    <name type="common">Pomegranate</name>
    <dbReference type="NCBI Taxonomy" id="22663"/>
    <lineage>
        <taxon>Eukaryota</taxon>
        <taxon>Viridiplantae</taxon>
        <taxon>Streptophyta</taxon>
        <taxon>Embryophyta</taxon>
        <taxon>Tracheophyta</taxon>
        <taxon>Spermatophyta</taxon>
        <taxon>Magnoliopsida</taxon>
        <taxon>eudicotyledons</taxon>
        <taxon>Gunneridae</taxon>
        <taxon>Pentapetalae</taxon>
        <taxon>rosids</taxon>
        <taxon>malvids</taxon>
        <taxon>Myrtales</taxon>
        <taxon>Lythraceae</taxon>
        <taxon>Punica</taxon>
    </lineage>
</organism>
<keyword evidence="3" id="KW-1185">Reference proteome</keyword>
<proteinExistence type="predicted"/>
<gene>
    <name evidence="2" type="ORF">CRG98_015298</name>
</gene>
<feature type="compositionally biased region" description="Basic and acidic residues" evidence="1">
    <location>
        <begin position="21"/>
        <end position="33"/>
    </location>
</feature>
<sequence length="113" mass="12712">MTEINVTVVEPTITALPFSPRDFDQSPRQKENRPPSQPSSSPATERRPPLFFLLCSTSLKIFFANLSVICLLVLVLCERVKPLTLPPKHSVHLRESGRILPGPYQFLLFLRGA</sequence>
<dbReference type="EMBL" id="PGOL01000836">
    <property type="protein sequence ID" value="PKI64311.1"/>
    <property type="molecule type" value="Genomic_DNA"/>
</dbReference>
<evidence type="ECO:0000256" key="1">
    <source>
        <dbReference type="SAM" id="MobiDB-lite"/>
    </source>
</evidence>
<dbReference type="Proteomes" id="UP000233551">
    <property type="component" value="Unassembled WGS sequence"/>
</dbReference>